<feature type="compositionally biased region" description="Basic and acidic residues" evidence="1">
    <location>
        <begin position="71"/>
        <end position="107"/>
    </location>
</feature>
<feature type="compositionally biased region" description="Basic and acidic residues" evidence="1">
    <location>
        <begin position="122"/>
        <end position="132"/>
    </location>
</feature>
<gene>
    <name evidence="3" type="ORF">C6569_18100</name>
</gene>
<dbReference type="InterPro" id="IPR006311">
    <property type="entry name" value="TAT_signal"/>
</dbReference>
<dbReference type="AlphaFoldDB" id="A0A2S0NFV6"/>
<accession>A0A2S0NFV6</accession>
<keyword evidence="2" id="KW-0732">Signal</keyword>
<protein>
    <recommendedName>
        <fullName evidence="5">DUF3106 domain-containing protein</fullName>
    </recommendedName>
</protein>
<dbReference type="PROSITE" id="PS51318">
    <property type="entry name" value="TAT"/>
    <property type="match status" value="1"/>
</dbReference>
<feature type="region of interest" description="Disordered" evidence="1">
    <location>
        <begin position="27"/>
        <end position="46"/>
    </location>
</feature>
<feature type="chain" id="PRO_5015453970" description="DUF3106 domain-containing protein" evidence="2">
    <location>
        <begin position="28"/>
        <end position="156"/>
    </location>
</feature>
<evidence type="ECO:0000256" key="2">
    <source>
        <dbReference type="SAM" id="SignalP"/>
    </source>
</evidence>
<evidence type="ECO:0000256" key="1">
    <source>
        <dbReference type="SAM" id="MobiDB-lite"/>
    </source>
</evidence>
<proteinExistence type="predicted"/>
<evidence type="ECO:0000313" key="3">
    <source>
        <dbReference type="EMBL" id="AVO46821.1"/>
    </source>
</evidence>
<evidence type="ECO:0000313" key="4">
    <source>
        <dbReference type="Proteomes" id="UP000237889"/>
    </source>
</evidence>
<organism evidence="3 4">
    <name type="scientific">Phreatobacter cathodiphilus</name>
    <dbReference type="NCBI Taxonomy" id="1868589"/>
    <lineage>
        <taxon>Bacteria</taxon>
        <taxon>Pseudomonadati</taxon>
        <taxon>Pseudomonadota</taxon>
        <taxon>Alphaproteobacteria</taxon>
        <taxon>Hyphomicrobiales</taxon>
        <taxon>Phreatobacteraceae</taxon>
        <taxon>Phreatobacter</taxon>
    </lineage>
</organism>
<feature type="region of interest" description="Disordered" evidence="1">
    <location>
        <begin position="56"/>
        <end position="156"/>
    </location>
</feature>
<dbReference type="Proteomes" id="UP000237889">
    <property type="component" value="Chromosome"/>
</dbReference>
<dbReference type="RefSeq" id="WP_106750191.1">
    <property type="nucleotide sequence ID" value="NZ_CP027668.1"/>
</dbReference>
<dbReference type="KEGG" id="phr:C6569_18100"/>
<keyword evidence="4" id="KW-1185">Reference proteome</keyword>
<dbReference type="EMBL" id="CP027668">
    <property type="protein sequence ID" value="AVO46821.1"/>
    <property type="molecule type" value="Genomic_DNA"/>
</dbReference>
<sequence length="156" mass="17753">MPLTRRAAMALLLGMAALAGRPQPLLAQAGYPPPAPGMAPPSFGEPTRQHFEILRQQENDRRSFDTFQRGQQRETDRNLEILRRQQRDQQRIRDADRAQGRAADEARTAPGRQVQGRPARRTLSEAERERINRAARRSGSLGTPSIMIEDPPRRRR</sequence>
<feature type="signal peptide" evidence="2">
    <location>
        <begin position="1"/>
        <end position="27"/>
    </location>
</feature>
<name>A0A2S0NFV6_9HYPH</name>
<reference evidence="3 4" key="1">
    <citation type="submission" date="2018-03" db="EMBL/GenBank/DDBJ databases">
        <title>Genome sequencing of Phreatobacter sp.</title>
        <authorList>
            <person name="Kim S.-J."/>
            <person name="Heo J."/>
            <person name="Kwon S.-W."/>
        </authorList>
    </citation>
    <scope>NUCLEOTIDE SEQUENCE [LARGE SCALE GENOMIC DNA]</scope>
    <source>
        <strain evidence="3 4">S-12</strain>
    </source>
</reference>
<evidence type="ECO:0008006" key="5">
    <source>
        <dbReference type="Google" id="ProtNLM"/>
    </source>
</evidence>